<dbReference type="InterPro" id="IPR018062">
    <property type="entry name" value="HTH_AraC-typ_CS"/>
</dbReference>
<dbReference type="Pfam" id="PF12833">
    <property type="entry name" value="HTH_18"/>
    <property type="match status" value="1"/>
</dbReference>
<evidence type="ECO:0000256" key="3">
    <source>
        <dbReference type="ARBA" id="ARBA00023163"/>
    </source>
</evidence>
<evidence type="ECO:0000313" key="6">
    <source>
        <dbReference type="Proteomes" id="UP000675284"/>
    </source>
</evidence>
<dbReference type="SMART" id="SM00871">
    <property type="entry name" value="AraC_E_bind"/>
    <property type="match status" value="1"/>
</dbReference>
<keyword evidence="2" id="KW-0238">DNA-binding</keyword>
<dbReference type="GO" id="GO:0043565">
    <property type="term" value="F:sequence-specific DNA binding"/>
    <property type="evidence" value="ECO:0007669"/>
    <property type="project" value="InterPro"/>
</dbReference>
<dbReference type="InterPro" id="IPR011256">
    <property type="entry name" value="Reg_factor_effector_dom_sf"/>
</dbReference>
<dbReference type="InterPro" id="IPR050959">
    <property type="entry name" value="MarA-like"/>
</dbReference>
<dbReference type="Gene3D" id="3.20.80.10">
    <property type="entry name" value="Regulatory factor, effector binding domain"/>
    <property type="match status" value="1"/>
</dbReference>
<dbReference type="InterPro" id="IPR020449">
    <property type="entry name" value="Tscrpt_reg_AraC-type_HTH"/>
</dbReference>
<dbReference type="SMART" id="SM00342">
    <property type="entry name" value="HTH_ARAC"/>
    <property type="match status" value="1"/>
</dbReference>
<dbReference type="PANTHER" id="PTHR47504:SF5">
    <property type="entry name" value="RIGHT ORIGIN-BINDING PROTEIN"/>
    <property type="match status" value="1"/>
</dbReference>
<dbReference type="PROSITE" id="PS00041">
    <property type="entry name" value="HTH_ARAC_FAMILY_1"/>
    <property type="match status" value="1"/>
</dbReference>
<dbReference type="PROSITE" id="PS01124">
    <property type="entry name" value="HTH_ARAC_FAMILY_2"/>
    <property type="match status" value="1"/>
</dbReference>
<organism evidence="5 6">
    <name type="scientific">Virgibacillus salarius</name>
    <dbReference type="NCBI Taxonomy" id="447199"/>
    <lineage>
        <taxon>Bacteria</taxon>
        <taxon>Bacillati</taxon>
        <taxon>Bacillota</taxon>
        <taxon>Bacilli</taxon>
        <taxon>Bacillales</taxon>
        <taxon>Bacillaceae</taxon>
        <taxon>Virgibacillus</taxon>
    </lineage>
</organism>
<dbReference type="RefSeq" id="WP_166530314.1">
    <property type="nucleotide sequence ID" value="NZ_JAGSOT010000022.1"/>
</dbReference>
<dbReference type="SUPFAM" id="SSF46689">
    <property type="entry name" value="Homeodomain-like"/>
    <property type="match status" value="2"/>
</dbReference>
<dbReference type="EMBL" id="JAGSOT010000022">
    <property type="protein sequence ID" value="MBR7796195.1"/>
    <property type="molecule type" value="Genomic_DNA"/>
</dbReference>
<reference evidence="5" key="1">
    <citation type="submission" date="2021-04" db="EMBL/GenBank/DDBJ databases">
        <title>Isolation and polyphasic classification of algal microorganism.</title>
        <authorList>
            <person name="Wang S."/>
        </authorList>
    </citation>
    <scope>NUCLEOTIDE SEQUENCE</scope>
    <source>
        <strain evidence="5">720a</strain>
    </source>
</reference>
<dbReference type="PRINTS" id="PR00032">
    <property type="entry name" value="HTHARAC"/>
</dbReference>
<evidence type="ECO:0000256" key="1">
    <source>
        <dbReference type="ARBA" id="ARBA00023015"/>
    </source>
</evidence>
<proteinExistence type="predicted"/>
<keyword evidence="1" id="KW-0805">Transcription regulation</keyword>
<dbReference type="Pfam" id="PF06445">
    <property type="entry name" value="GyrI-like"/>
    <property type="match status" value="1"/>
</dbReference>
<sequence length="285" mass="33101">MEWLDRMNHALDYIEDNLVQDIDYKKIAQAACCSEYHFSRMFSSIAGIPLSEYIRRRRLTLAAFEIQQSESRIIDIAMKYGYSSADSFSRAFQKMHGVKPSAIRKKSIPLKAYPRITFQITIKGDSEMDYRIENVEFDLRIVGRSNTIKTSRAFKTIPSLWNASKKNGFTKKLIDMSWENPKCTLEDLLGICGKEAAITEEKFNYFMGVRYNEEPPTEMETLIIPASLWVVFPNIVDAWKRLYTEWVPNSGYELANLPCIECYYGPKHKPRHELWVPILAKPPKN</sequence>
<dbReference type="Proteomes" id="UP000675284">
    <property type="component" value="Unassembled WGS sequence"/>
</dbReference>
<dbReference type="PANTHER" id="PTHR47504">
    <property type="entry name" value="RIGHT ORIGIN-BINDING PROTEIN"/>
    <property type="match status" value="1"/>
</dbReference>
<protein>
    <submittedName>
        <fullName evidence="5">AraC family transcriptional regulator</fullName>
    </submittedName>
</protein>
<accession>A0A941DT76</accession>
<name>A0A941DT76_9BACI</name>
<dbReference type="AlphaFoldDB" id="A0A941DT76"/>
<dbReference type="Gene3D" id="1.10.10.60">
    <property type="entry name" value="Homeodomain-like"/>
    <property type="match status" value="2"/>
</dbReference>
<comment type="caution">
    <text evidence="5">The sequence shown here is derived from an EMBL/GenBank/DDBJ whole genome shotgun (WGS) entry which is preliminary data.</text>
</comment>
<dbReference type="InterPro" id="IPR010499">
    <property type="entry name" value="AraC_E-bd"/>
</dbReference>
<gene>
    <name evidence="5" type="ORF">KCX74_09080</name>
</gene>
<dbReference type="InterPro" id="IPR018060">
    <property type="entry name" value="HTH_AraC"/>
</dbReference>
<dbReference type="GO" id="GO:0003700">
    <property type="term" value="F:DNA-binding transcription factor activity"/>
    <property type="evidence" value="ECO:0007669"/>
    <property type="project" value="InterPro"/>
</dbReference>
<evidence type="ECO:0000313" key="5">
    <source>
        <dbReference type="EMBL" id="MBR7796195.1"/>
    </source>
</evidence>
<dbReference type="InterPro" id="IPR009057">
    <property type="entry name" value="Homeodomain-like_sf"/>
</dbReference>
<evidence type="ECO:0000259" key="4">
    <source>
        <dbReference type="PROSITE" id="PS01124"/>
    </source>
</evidence>
<evidence type="ECO:0000256" key="2">
    <source>
        <dbReference type="ARBA" id="ARBA00023125"/>
    </source>
</evidence>
<dbReference type="InterPro" id="IPR029442">
    <property type="entry name" value="GyrI-like"/>
</dbReference>
<keyword evidence="6" id="KW-1185">Reference proteome</keyword>
<dbReference type="SUPFAM" id="SSF55136">
    <property type="entry name" value="Probable bacterial effector-binding domain"/>
    <property type="match status" value="1"/>
</dbReference>
<feature type="domain" description="HTH araC/xylS-type" evidence="4">
    <location>
        <begin position="8"/>
        <end position="106"/>
    </location>
</feature>
<keyword evidence="3" id="KW-0804">Transcription</keyword>